<name>A0A5C3QJQ6_9AGAR</name>
<evidence type="ECO:0000313" key="12">
    <source>
        <dbReference type="EMBL" id="TFL02166.1"/>
    </source>
</evidence>
<evidence type="ECO:0000256" key="11">
    <source>
        <dbReference type="SAM" id="Phobius"/>
    </source>
</evidence>
<evidence type="ECO:0000256" key="9">
    <source>
        <dbReference type="PROSITE-ProRule" id="PRU00282"/>
    </source>
</evidence>
<keyword evidence="13" id="KW-1185">Reference proteome</keyword>
<dbReference type="PANTHER" id="PTHR45624">
    <property type="entry name" value="MITOCHONDRIAL BASIC AMINO ACIDS TRANSPORTER-RELATED"/>
    <property type="match status" value="1"/>
</dbReference>
<evidence type="ECO:0000256" key="5">
    <source>
        <dbReference type="ARBA" id="ARBA00022737"/>
    </source>
</evidence>
<keyword evidence="3 10" id="KW-0813">Transport</keyword>
<reference evidence="12 13" key="1">
    <citation type="journal article" date="2019" name="Nat. Ecol. Evol.">
        <title>Megaphylogeny resolves global patterns of mushroom evolution.</title>
        <authorList>
            <person name="Varga T."/>
            <person name="Krizsan K."/>
            <person name="Foldi C."/>
            <person name="Dima B."/>
            <person name="Sanchez-Garcia M."/>
            <person name="Sanchez-Ramirez S."/>
            <person name="Szollosi G.J."/>
            <person name="Szarkandi J.G."/>
            <person name="Papp V."/>
            <person name="Albert L."/>
            <person name="Andreopoulos W."/>
            <person name="Angelini C."/>
            <person name="Antonin V."/>
            <person name="Barry K.W."/>
            <person name="Bougher N.L."/>
            <person name="Buchanan P."/>
            <person name="Buyck B."/>
            <person name="Bense V."/>
            <person name="Catcheside P."/>
            <person name="Chovatia M."/>
            <person name="Cooper J."/>
            <person name="Damon W."/>
            <person name="Desjardin D."/>
            <person name="Finy P."/>
            <person name="Geml J."/>
            <person name="Haridas S."/>
            <person name="Hughes K."/>
            <person name="Justo A."/>
            <person name="Karasinski D."/>
            <person name="Kautmanova I."/>
            <person name="Kiss B."/>
            <person name="Kocsube S."/>
            <person name="Kotiranta H."/>
            <person name="LaButti K.M."/>
            <person name="Lechner B.E."/>
            <person name="Liimatainen K."/>
            <person name="Lipzen A."/>
            <person name="Lukacs Z."/>
            <person name="Mihaltcheva S."/>
            <person name="Morgado L.N."/>
            <person name="Niskanen T."/>
            <person name="Noordeloos M.E."/>
            <person name="Ohm R.A."/>
            <person name="Ortiz-Santana B."/>
            <person name="Ovrebo C."/>
            <person name="Racz N."/>
            <person name="Riley R."/>
            <person name="Savchenko A."/>
            <person name="Shiryaev A."/>
            <person name="Soop K."/>
            <person name="Spirin V."/>
            <person name="Szebenyi C."/>
            <person name="Tomsovsky M."/>
            <person name="Tulloss R.E."/>
            <person name="Uehling J."/>
            <person name="Grigoriev I.V."/>
            <person name="Vagvolgyi C."/>
            <person name="Papp T."/>
            <person name="Martin F.M."/>
            <person name="Miettinen O."/>
            <person name="Hibbett D.S."/>
            <person name="Nagy L.G."/>
        </authorList>
    </citation>
    <scope>NUCLEOTIDE SEQUENCE [LARGE SCALE GENOMIC DNA]</scope>
    <source>
        <strain evidence="12 13">CBS 309.79</strain>
    </source>
</reference>
<comment type="subcellular location">
    <subcellularLocation>
        <location evidence="1">Mitochondrion membrane</location>
        <topology evidence="1">Multi-pass membrane protein</topology>
    </subcellularLocation>
</comment>
<dbReference type="AlphaFoldDB" id="A0A5C3QJQ6"/>
<dbReference type="InterPro" id="IPR018108">
    <property type="entry name" value="MCP_transmembrane"/>
</dbReference>
<gene>
    <name evidence="12" type="ORF">BDV98DRAFT_566815</name>
</gene>
<dbReference type="GO" id="GO:0031966">
    <property type="term" value="C:mitochondrial membrane"/>
    <property type="evidence" value="ECO:0007669"/>
    <property type="project" value="UniProtKB-SubCell"/>
</dbReference>
<evidence type="ECO:0000256" key="8">
    <source>
        <dbReference type="ARBA" id="ARBA00023136"/>
    </source>
</evidence>
<keyword evidence="6 11" id="KW-1133">Transmembrane helix</keyword>
<evidence type="ECO:0000256" key="1">
    <source>
        <dbReference type="ARBA" id="ARBA00004225"/>
    </source>
</evidence>
<feature type="repeat" description="Solcar" evidence="9">
    <location>
        <begin position="103"/>
        <end position="185"/>
    </location>
</feature>
<feature type="repeat" description="Solcar" evidence="9">
    <location>
        <begin position="7"/>
        <end position="94"/>
    </location>
</feature>
<evidence type="ECO:0000256" key="4">
    <source>
        <dbReference type="ARBA" id="ARBA00022692"/>
    </source>
</evidence>
<dbReference type="InterPro" id="IPR050567">
    <property type="entry name" value="Mitochondrial_Carrier"/>
</dbReference>
<evidence type="ECO:0000256" key="3">
    <source>
        <dbReference type="ARBA" id="ARBA00022448"/>
    </source>
</evidence>
<evidence type="ECO:0000256" key="2">
    <source>
        <dbReference type="ARBA" id="ARBA00006375"/>
    </source>
</evidence>
<comment type="similarity">
    <text evidence="2 10">Belongs to the mitochondrial carrier (TC 2.A.29) family.</text>
</comment>
<evidence type="ECO:0000313" key="13">
    <source>
        <dbReference type="Proteomes" id="UP000305067"/>
    </source>
</evidence>
<dbReference type="Proteomes" id="UP000305067">
    <property type="component" value="Unassembled WGS sequence"/>
</dbReference>
<accession>A0A5C3QJQ6</accession>
<dbReference type="PANTHER" id="PTHR45624:SF10">
    <property type="entry name" value="SLC (SOLUTE CARRIER) HOMOLOG"/>
    <property type="match status" value="1"/>
</dbReference>
<evidence type="ECO:0000256" key="6">
    <source>
        <dbReference type="ARBA" id="ARBA00022989"/>
    </source>
</evidence>
<dbReference type="EMBL" id="ML178823">
    <property type="protein sequence ID" value="TFL02166.1"/>
    <property type="molecule type" value="Genomic_DNA"/>
</dbReference>
<evidence type="ECO:0000256" key="10">
    <source>
        <dbReference type="RuleBase" id="RU000488"/>
    </source>
</evidence>
<dbReference type="PRINTS" id="PR00926">
    <property type="entry name" value="MITOCARRIER"/>
</dbReference>
<sequence length="361" mass="39050">MVSAAQLNPTVDFIAGTIAGTTALIVGFPFDTVKVRFQDPANAQRYSGSTLCTLVQIVREETLAGLFRGISSPLALVALMNGLVFASYHFFLKMQLSQSDAVPTLLQVGLAGVGSGIVSSIVTTPTELLKIQQQTCHTGSSLSLARAIFNEAGLPGLYRGLPATALRDIGYGAYFFAYEAVTRFFSALSSLPDDAFVLPEADTQSELARRRALSFCVLIIAGSLSGIAGWLFTFPMDVVKTRMQAREYQFQQMRAENDAVVQRHLGPALAHALGDPSHALWAERQPLLDQHVHAVESTVLMPRPHLHPYRSVLSTIVNSYRTEGVGVFFRGLGPTLLRAIPANVVTFATFEAVVHAFGHLT</sequence>
<dbReference type="OrthoDB" id="14252at2759"/>
<dbReference type="SUPFAM" id="SSF103506">
    <property type="entry name" value="Mitochondrial carrier"/>
    <property type="match status" value="1"/>
</dbReference>
<proteinExistence type="inferred from homology"/>
<organism evidence="12 13">
    <name type="scientific">Pterulicium gracile</name>
    <dbReference type="NCBI Taxonomy" id="1884261"/>
    <lineage>
        <taxon>Eukaryota</taxon>
        <taxon>Fungi</taxon>
        <taxon>Dikarya</taxon>
        <taxon>Basidiomycota</taxon>
        <taxon>Agaricomycotina</taxon>
        <taxon>Agaricomycetes</taxon>
        <taxon>Agaricomycetidae</taxon>
        <taxon>Agaricales</taxon>
        <taxon>Pleurotineae</taxon>
        <taxon>Pterulaceae</taxon>
        <taxon>Pterulicium</taxon>
    </lineage>
</organism>
<feature type="transmembrane region" description="Helical" evidence="11">
    <location>
        <begin position="74"/>
        <end position="92"/>
    </location>
</feature>
<dbReference type="PROSITE" id="PS50920">
    <property type="entry name" value="SOLCAR"/>
    <property type="match status" value="3"/>
</dbReference>
<dbReference type="Pfam" id="PF00153">
    <property type="entry name" value="Mito_carr"/>
    <property type="match status" value="4"/>
</dbReference>
<keyword evidence="4 9" id="KW-0812">Transmembrane</keyword>
<dbReference type="InterPro" id="IPR002067">
    <property type="entry name" value="MCP"/>
</dbReference>
<feature type="transmembrane region" description="Helical" evidence="11">
    <location>
        <begin position="212"/>
        <end position="232"/>
    </location>
</feature>
<dbReference type="InterPro" id="IPR023395">
    <property type="entry name" value="MCP_dom_sf"/>
</dbReference>
<dbReference type="GO" id="GO:0022857">
    <property type="term" value="F:transmembrane transporter activity"/>
    <property type="evidence" value="ECO:0007669"/>
    <property type="project" value="TreeGrafter"/>
</dbReference>
<protein>
    <submittedName>
        <fullName evidence="12">Mitochondrial carrier domain-containing protein</fullName>
    </submittedName>
</protein>
<keyword evidence="8 9" id="KW-0472">Membrane</keyword>
<evidence type="ECO:0000256" key="7">
    <source>
        <dbReference type="ARBA" id="ARBA00023128"/>
    </source>
</evidence>
<keyword evidence="5" id="KW-0677">Repeat</keyword>
<keyword evidence="7" id="KW-0496">Mitochondrion</keyword>
<dbReference type="Gene3D" id="1.50.40.10">
    <property type="entry name" value="Mitochondrial carrier domain"/>
    <property type="match status" value="1"/>
</dbReference>
<feature type="repeat" description="Solcar" evidence="9">
    <location>
        <begin position="213"/>
        <end position="356"/>
    </location>
</feature>